<organism evidence="1 2">
    <name type="scientific">Ornithobacterium rhinotracheale (strain ATCC 51463 / DSM 15997 / CCUG 23171 / CIP 104009 / LMG 9086)</name>
    <dbReference type="NCBI Taxonomy" id="867902"/>
    <lineage>
        <taxon>Bacteria</taxon>
        <taxon>Pseudomonadati</taxon>
        <taxon>Bacteroidota</taxon>
        <taxon>Flavobacteriia</taxon>
        <taxon>Flavobacteriales</taxon>
        <taxon>Weeksellaceae</taxon>
        <taxon>Ornithobacterium</taxon>
    </lineage>
</organism>
<evidence type="ECO:0000313" key="1">
    <source>
        <dbReference type="EMBL" id="AFL98405.1"/>
    </source>
</evidence>
<dbReference type="KEGG" id="orh:Ornrh_2274"/>
<protein>
    <submittedName>
        <fullName evidence="1">Uncharacterized protein</fullName>
    </submittedName>
</protein>
<dbReference type="STRING" id="867902.Ornrh_2274"/>
<dbReference type="RefSeq" id="WP_014791906.1">
    <property type="nucleotide sequence ID" value="NC_018016.1"/>
</dbReference>
<sequence length="82" mass="9356">MKSTQKYSWIKSKNSGISLKIGPYRLHLHIGILAEKCVQISEEDASKDIERNDNQERVEQLLLSVCTLPRKNAQRAKCSLKS</sequence>
<gene>
    <name evidence="1" type="ordered locus">Ornrh_2274</name>
</gene>
<dbReference type="EMBL" id="CP003283">
    <property type="protein sequence ID" value="AFL98405.1"/>
    <property type="molecule type" value="Genomic_DNA"/>
</dbReference>
<accession>I4A371</accession>
<proteinExistence type="predicted"/>
<dbReference type="HOGENOM" id="CLU_2554987_0_0_10"/>
<reference evidence="1 2" key="1">
    <citation type="submission" date="2012-06" db="EMBL/GenBank/DDBJ databases">
        <title>The complete genome of Ornithobacterium rhinotracheale DSM 15997.</title>
        <authorList>
            <consortium name="US DOE Joint Genome Institute (JGI-PGF)"/>
            <person name="Lucas S."/>
            <person name="Copeland A."/>
            <person name="Lapidus A."/>
            <person name="Goodwin L."/>
            <person name="Pitluck S."/>
            <person name="Peters L."/>
            <person name="Mikhailova N."/>
            <person name="Teshima H."/>
            <person name="Kyrpides N."/>
            <person name="Mavromatis K."/>
            <person name="Pagani I."/>
            <person name="Ivanova N."/>
            <person name="Ovchinnikova G."/>
            <person name="Zeytun A."/>
            <person name="Detter J.C."/>
            <person name="Han C."/>
            <person name="Land M."/>
            <person name="Hauser L."/>
            <person name="Markowitz V."/>
            <person name="Cheng J.-F."/>
            <person name="Hugenholtz P."/>
            <person name="Woyke T."/>
            <person name="Wu D."/>
            <person name="Lang E."/>
            <person name="Kopitz M."/>
            <person name="Brambilla E."/>
            <person name="Klenk H.-P."/>
            <person name="Eisen J.A."/>
        </authorList>
    </citation>
    <scope>NUCLEOTIDE SEQUENCE [LARGE SCALE GENOMIC DNA]</scope>
    <source>
        <strain evidence="2">ATCC 51463 / DSM 15997 / CCUG 23171 / LMG 9086</strain>
    </source>
</reference>
<dbReference type="Proteomes" id="UP000006051">
    <property type="component" value="Chromosome"/>
</dbReference>
<name>I4A371_ORNRL</name>
<evidence type="ECO:0000313" key="2">
    <source>
        <dbReference type="Proteomes" id="UP000006051"/>
    </source>
</evidence>
<dbReference type="GeneID" id="97258849"/>
<dbReference type="AlphaFoldDB" id="I4A371"/>
<keyword evidence="2" id="KW-1185">Reference proteome</keyword>
<dbReference type="GeneID" id="71570343"/>